<feature type="transmembrane region" description="Helical" evidence="1">
    <location>
        <begin position="12"/>
        <end position="31"/>
    </location>
</feature>
<evidence type="ECO:0000313" key="2">
    <source>
        <dbReference type="EMBL" id="EGU49126.1"/>
    </source>
</evidence>
<comment type="caution">
    <text evidence="2">The sequence shown here is derived from an EMBL/GenBank/DDBJ whole genome shotgun (WGS) entry which is preliminary data.</text>
</comment>
<reference evidence="2 3" key="1">
    <citation type="journal article" date="2012" name="Int. J. Syst. Evol. Microbiol.">
        <title>Vibrio caribbeanicus sp. nov., isolated from the marine sponge Scleritoderma cyanea.</title>
        <authorList>
            <person name="Hoffmann M."/>
            <person name="Monday S.R."/>
            <person name="Allard M.W."/>
            <person name="Strain E.A."/>
            <person name="Whittaker P."/>
            <person name="Naum M."/>
            <person name="McCarthy P.J."/>
            <person name="Lopez J.V."/>
            <person name="Fischer M."/>
            <person name="Brown E.W."/>
        </authorList>
    </citation>
    <scope>NUCLEOTIDE SEQUENCE [LARGE SCALE GENOMIC DNA]</scope>
    <source>
        <strain evidence="2 3">ATCC 19109</strain>
    </source>
</reference>
<keyword evidence="1" id="KW-1133">Transmembrane helix</keyword>
<dbReference type="EMBL" id="AFWI01000191">
    <property type="protein sequence ID" value="EGU49126.1"/>
    <property type="molecule type" value="Genomic_DNA"/>
</dbReference>
<proteinExistence type="predicted"/>
<keyword evidence="1" id="KW-0472">Membrane</keyword>
<keyword evidence="3" id="KW-1185">Reference proteome</keyword>
<accession>A0ABP2LFJ9</accession>
<name>A0ABP2LFJ9_9VIBR</name>
<sequence length="247" mass="27806">MVQRKTMTLSGLYQSLMLLYCGPFLFINFCYEIAIMSFKKTLLGAGLTLSALTPFAALSAPGDTFEIKGGFDYWSAEAKVDDIKAGERQSQYSYYVGFEHFVPLIPNAKIRSTNVKSDKFDMSYRQVDYIAYYRLIDTNMIGVDFGLNMQHFSGVKDNEWQPAAYGDVEFTIPATPVTLYSTVSAGRFDGTKTFDGEAGAKWTIEMGPLDLGLKAGYRVMDNEFKHKTTKETNIRMDGYFMGAELKF</sequence>
<dbReference type="Proteomes" id="UP000003836">
    <property type="component" value="Unassembled WGS sequence"/>
</dbReference>
<evidence type="ECO:0008006" key="4">
    <source>
        <dbReference type="Google" id="ProtNLM"/>
    </source>
</evidence>
<organism evidence="2 3">
    <name type="scientific">Vibrio tubiashii ATCC 19109</name>
    <dbReference type="NCBI Taxonomy" id="1051646"/>
    <lineage>
        <taxon>Bacteria</taxon>
        <taxon>Pseudomonadati</taxon>
        <taxon>Pseudomonadota</taxon>
        <taxon>Gammaproteobacteria</taxon>
        <taxon>Vibrionales</taxon>
        <taxon>Vibrionaceae</taxon>
        <taxon>Vibrio</taxon>
        <taxon>Vibrio oreintalis group</taxon>
    </lineage>
</organism>
<dbReference type="NCBIfam" id="TIGR04219">
    <property type="entry name" value="OMP_w_GlyGly"/>
    <property type="match status" value="1"/>
</dbReference>
<gene>
    <name evidence="2" type="ORF">VITU9109_23035</name>
</gene>
<dbReference type="InterPro" id="IPR026387">
    <property type="entry name" value="OMP_w_GlyGly"/>
</dbReference>
<evidence type="ECO:0000256" key="1">
    <source>
        <dbReference type="SAM" id="Phobius"/>
    </source>
</evidence>
<evidence type="ECO:0000313" key="3">
    <source>
        <dbReference type="Proteomes" id="UP000003836"/>
    </source>
</evidence>
<keyword evidence="1" id="KW-0812">Transmembrane</keyword>
<protein>
    <recommendedName>
        <fullName evidence="4">Iron-hydroxamate ABC transporter substrate-binding protein</fullName>
    </recommendedName>
</protein>